<accession>A0A1G2CMJ2</accession>
<comment type="caution">
    <text evidence="2">The sequence shown here is derived from an EMBL/GenBank/DDBJ whole genome shotgun (WGS) entry which is preliminary data.</text>
</comment>
<dbReference type="Pfam" id="PF00480">
    <property type="entry name" value="ROK"/>
    <property type="match status" value="2"/>
</dbReference>
<reference evidence="2 3" key="1">
    <citation type="journal article" date="2016" name="Nat. Commun.">
        <title>Thousands of microbial genomes shed light on interconnected biogeochemical processes in an aquifer system.</title>
        <authorList>
            <person name="Anantharaman K."/>
            <person name="Brown C.T."/>
            <person name="Hug L.A."/>
            <person name="Sharon I."/>
            <person name="Castelle C.J."/>
            <person name="Probst A.J."/>
            <person name="Thomas B.C."/>
            <person name="Singh A."/>
            <person name="Wilkins M.J."/>
            <person name="Karaoz U."/>
            <person name="Brodie E.L."/>
            <person name="Williams K.H."/>
            <person name="Hubbard S.S."/>
            <person name="Banfield J.F."/>
        </authorList>
    </citation>
    <scope>NUCLEOTIDE SEQUENCE [LARGE SCALE GENOMIC DNA]</scope>
</reference>
<name>A0A1G2CMJ2_9BACT</name>
<organism evidence="2 3">
    <name type="scientific">Candidatus Liptonbacteria bacterium RIFCSPLOWO2_01_FULL_53_13</name>
    <dbReference type="NCBI Taxonomy" id="1798651"/>
    <lineage>
        <taxon>Bacteria</taxon>
        <taxon>Candidatus Liptoniibacteriota</taxon>
    </lineage>
</organism>
<evidence type="ECO:0000313" key="2">
    <source>
        <dbReference type="EMBL" id="OGZ02595.1"/>
    </source>
</evidence>
<comment type="similarity">
    <text evidence="1">Belongs to the ROK (NagC/XylR) family.</text>
</comment>
<dbReference type="PANTHER" id="PTHR18964">
    <property type="entry name" value="ROK (REPRESSOR, ORF, KINASE) FAMILY"/>
    <property type="match status" value="1"/>
</dbReference>
<dbReference type="Gene3D" id="3.30.420.40">
    <property type="match status" value="3"/>
</dbReference>
<dbReference type="AlphaFoldDB" id="A0A1G2CMJ2"/>
<evidence type="ECO:0000256" key="1">
    <source>
        <dbReference type="ARBA" id="ARBA00006479"/>
    </source>
</evidence>
<evidence type="ECO:0008006" key="4">
    <source>
        <dbReference type="Google" id="ProtNLM"/>
    </source>
</evidence>
<proteinExistence type="inferred from homology"/>
<evidence type="ECO:0000313" key="3">
    <source>
        <dbReference type="Proteomes" id="UP000178348"/>
    </source>
</evidence>
<dbReference type="InterPro" id="IPR000600">
    <property type="entry name" value="ROK"/>
</dbReference>
<dbReference type="SUPFAM" id="SSF53067">
    <property type="entry name" value="Actin-like ATPase domain"/>
    <property type="match status" value="1"/>
</dbReference>
<dbReference type="PANTHER" id="PTHR18964:SF149">
    <property type="entry name" value="BIFUNCTIONAL UDP-N-ACETYLGLUCOSAMINE 2-EPIMERASE_N-ACETYLMANNOSAMINE KINASE"/>
    <property type="match status" value="1"/>
</dbReference>
<dbReference type="EMBL" id="MHLB01000007">
    <property type="protein sequence ID" value="OGZ02595.1"/>
    <property type="molecule type" value="Genomic_DNA"/>
</dbReference>
<protein>
    <recommendedName>
        <fullName evidence="4">Sugar kinase</fullName>
    </recommendedName>
</protein>
<dbReference type="CDD" id="cd23763">
    <property type="entry name" value="ASKHA_ATPase_ROK"/>
    <property type="match status" value="1"/>
</dbReference>
<dbReference type="InterPro" id="IPR049874">
    <property type="entry name" value="ROK_cs"/>
</dbReference>
<dbReference type="PROSITE" id="PS01125">
    <property type="entry name" value="ROK"/>
    <property type="match status" value="1"/>
</dbReference>
<gene>
    <name evidence="2" type="ORF">A2946_01505</name>
</gene>
<dbReference type="Proteomes" id="UP000178348">
    <property type="component" value="Unassembled WGS sequence"/>
</dbReference>
<sequence>MTKNYLGIDVGGSKIIGVVVDAKFKSVSEIFRAETPRSRPALVALLLACVSKIRLRYRLYGIGIGVPGMVDPRSGRLLKAPNLPFLNGWDIRRDFKRFDLPVRVDNDNRCFVRAEWRLGAGRGHQNIVGLGIGTGIGGGIVIDGKMYSGATNTAGEFGHMTIEATSVRSRRPSTLENLGAKKAFLKYGDRNKMIGSGVASIINAFDPEIVILGGGAVAEANILPRAVARFARPLIIPPRAKRTPIIAGKLGPIAQAIGAALLLNPKNRV</sequence>
<dbReference type="InterPro" id="IPR043129">
    <property type="entry name" value="ATPase_NBD"/>
</dbReference>